<evidence type="ECO:0000313" key="15">
    <source>
        <dbReference type="EMBL" id="ENH99999.1"/>
    </source>
</evidence>
<dbReference type="InterPro" id="IPR029754">
    <property type="entry name" value="Urease_Ni-bd"/>
</dbReference>
<reference evidence="16" key="2">
    <citation type="journal article" date="2013" name="PLoS Genet.">
        <title>Comparative genome structure, secondary metabolite, and effector coding capacity across Cochliobolus pathogens.</title>
        <authorList>
            <person name="Condon B.J."/>
            <person name="Leng Y."/>
            <person name="Wu D."/>
            <person name="Bushley K.E."/>
            <person name="Ohm R.A."/>
            <person name="Otillar R."/>
            <person name="Martin J."/>
            <person name="Schackwitz W."/>
            <person name="Grimwood J."/>
            <person name="MohdZainudin N."/>
            <person name="Xue C."/>
            <person name="Wang R."/>
            <person name="Manning V.A."/>
            <person name="Dhillon B."/>
            <person name="Tu Z.J."/>
            <person name="Steffenson B.J."/>
            <person name="Salamov A."/>
            <person name="Sun H."/>
            <person name="Lowry S."/>
            <person name="LaButti K."/>
            <person name="Han J."/>
            <person name="Copeland A."/>
            <person name="Lindquist E."/>
            <person name="Barry K."/>
            <person name="Schmutz J."/>
            <person name="Baker S.E."/>
            <person name="Ciuffetti L.M."/>
            <person name="Grigoriev I.V."/>
            <person name="Zhong S."/>
            <person name="Turgeon B.G."/>
        </authorList>
    </citation>
    <scope>NUCLEOTIDE SEQUENCE [LARGE SCALE GENOMIC DNA]</scope>
    <source>
        <strain evidence="16">C4 / ATCC 48331 / race T</strain>
    </source>
</reference>
<dbReference type="Pfam" id="PF00547">
    <property type="entry name" value="Urease_gamma"/>
    <property type="match status" value="1"/>
</dbReference>
<evidence type="ECO:0000259" key="14">
    <source>
        <dbReference type="PROSITE" id="PS51368"/>
    </source>
</evidence>
<dbReference type="InterPro" id="IPR011059">
    <property type="entry name" value="Metal-dep_hydrolase_composite"/>
</dbReference>
<dbReference type="EC" id="3.5.1.5" evidence="2 9"/>
<dbReference type="NCBIfam" id="TIGR00193">
    <property type="entry name" value="urease_gam"/>
    <property type="match status" value="1"/>
</dbReference>
<dbReference type="PROSITE" id="PS00145">
    <property type="entry name" value="UREASE_2"/>
    <property type="match status" value="1"/>
</dbReference>
<gene>
    <name evidence="15" type="ORF">COCC4DRAFT_179897</name>
</gene>
<feature type="binding site" description="via carbamate group" evidence="11">
    <location>
        <position position="491"/>
    </location>
    <ligand>
        <name>Ni(2+)</name>
        <dbReference type="ChEBI" id="CHEBI:49786"/>
        <label>2</label>
    </ligand>
</feature>
<dbReference type="InterPro" id="IPR005848">
    <property type="entry name" value="Urease_asu"/>
</dbReference>
<evidence type="ECO:0000256" key="3">
    <source>
        <dbReference type="ARBA" id="ARBA00013883"/>
    </source>
</evidence>
<evidence type="ECO:0000256" key="12">
    <source>
        <dbReference type="PIRSR" id="PIRSR611612-52"/>
    </source>
</evidence>
<keyword evidence="5 9" id="KW-0479">Metal-binding</keyword>
<protein>
    <recommendedName>
        <fullName evidence="3 9">Urease</fullName>
        <ecNumber evidence="2 9">3.5.1.5</ecNumber>
    </recommendedName>
    <alternativeName>
        <fullName evidence="7 9">Urea amidohydrolase</fullName>
    </alternativeName>
</protein>
<feature type="modified residue" description="N6-carboxylysine" evidence="10">
    <location>
        <position position="491"/>
    </location>
</feature>
<dbReference type="HAMAP" id="MF_01953">
    <property type="entry name" value="Urease_alpha"/>
    <property type="match status" value="1"/>
</dbReference>
<dbReference type="Pfam" id="PF01979">
    <property type="entry name" value="Amidohydro_1"/>
    <property type="match status" value="1"/>
</dbReference>
<dbReference type="SUPFAM" id="SSF51556">
    <property type="entry name" value="Metallo-dependent hydrolases"/>
    <property type="match status" value="1"/>
</dbReference>
<dbReference type="NCBIfam" id="NF009671">
    <property type="entry name" value="PRK13192.1"/>
    <property type="match status" value="1"/>
</dbReference>
<evidence type="ECO:0000256" key="1">
    <source>
        <dbReference type="ARBA" id="ARBA00004897"/>
    </source>
</evidence>
<name>N4WKZ8_COCH4</name>
<feature type="binding site" evidence="11">
    <location>
        <position position="408"/>
    </location>
    <ligand>
        <name>Ni(2+)</name>
        <dbReference type="ChEBI" id="CHEBI:49786"/>
        <label>1</label>
    </ligand>
</feature>
<evidence type="ECO:0000256" key="10">
    <source>
        <dbReference type="PIRSR" id="PIRSR001222-50"/>
    </source>
</evidence>
<evidence type="ECO:0000256" key="2">
    <source>
        <dbReference type="ARBA" id="ARBA00012934"/>
    </source>
</evidence>
<dbReference type="SUPFAM" id="SSF51278">
    <property type="entry name" value="Urease, beta-subunit"/>
    <property type="match status" value="1"/>
</dbReference>
<dbReference type="EMBL" id="KB733479">
    <property type="protein sequence ID" value="ENH99999.1"/>
    <property type="molecule type" value="Genomic_DNA"/>
</dbReference>
<dbReference type="NCBIfam" id="TIGR00192">
    <property type="entry name" value="urease_beta"/>
    <property type="match status" value="1"/>
</dbReference>
<evidence type="ECO:0000256" key="7">
    <source>
        <dbReference type="ARBA" id="ARBA00030395"/>
    </source>
</evidence>
<evidence type="ECO:0000256" key="9">
    <source>
        <dbReference type="PIRNR" id="PIRNR001222"/>
    </source>
</evidence>
<dbReference type="InterPro" id="IPR017950">
    <property type="entry name" value="Urease_AS"/>
</dbReference>
<dbReference type="Gene3D" id="3.30.280.10">
    <property type="entry name" value="Urease, gamma-like subunit"/>
    <property type="match status" value="1"/>
</dbReference>
<dbReference type="InterPro" id="IPR006680">
    <property type="entry name" value="Amidohydro-rel"/>
</dbReference>
<dbReference type="PANTHER" id="PTHR43440">
    <property type="entry name" value="UREASE"/>
    <property type="match status" value="1"/>
</dbReference>
<evidence type="ECO:0000313" key="16">
    <source>
        <dbReference type="Proteomes" id="UP000012338"/>
    </source>
</evidence>
<feature type="active site" description="Proton donor" evidence="12 13">
    <location>
        <position position="594"/>
    </location>
</feature>
<evidence type="ECO:0000256" key="8">
    <source>
        <dbReference type="ARBA" id="ARBA00047778"/>
    </source>
</evidence>
<keyword evidence="16" id="KW-1185">Reference proteome</keyword>
<dbReference type="SUPFAM" id="SSF54111">
    <property type="entry name" value="Urease, gamma-subunit"/>
    <property type="match status" value="1"/>
</dbReference>
<feature type="binding site" evidence="11">
    <location>
        <position position="410"/>
    </location>
    <ligand>
        <name>Ni(2+)</name>
        <dbReference type="ChEBI" id="CHEBI:49786"/>
        <label>1</label>
    </ligand>
</feature>
<evidence type="ECO:0000256" key="6">
    <source>
        <dbReference type="ARBA" id="ARBA00022801"/>
    </source>
</evidence>
<dbReference type="PIRSF" id="PIRSF001222">
    <property type="entry name" value="Urease"/>
    <property type="match status" value="1"/>
</dbReference>
<sequence length="839" mass="90184">MQLCPKELDKLVISQLGLLAQRRLARGVKLNHAEAAALIANNLHELIRDGNHTVADLMSIGKTMLGRRHVQPAVVSSLAELMVEGTFPTGTYLVTVHQPISTEDGDLEKALYGSFLPIPSNELFPLPDASVYEGTKQPGAIVAVKGQSGIIKLNEGRKRIKLKVKSLGDRPIQVGSHYHFIEANPQLQFDRVRAHGYRLDIPAGTSVRFEPGDTKTVSLVQIGGNQIIKGGNQIASGFIGDLSVASTIVDKLQAGGFLHEPEPYGDAAHIDICTMERQAYISMFGPTTGDLVRLGATDLWIKVEKDMTIYGDECAFGGGKTLREGMGQAGGRSDKESLDTVITNALIVDWSGIYKADIGIKDGMIVGIGKAGNPDVMDSVDPKLVVGACTDVIAGEHKIVTAGGIDTHIHLICPQQAEEAIASGITTVLGGGTGPSTGSNATTCTPGKTHIKQMLQAIDELPLNYGITGKGNDSDIRPLQQQAEAGVCGLKLHEDWGSTPAAIDACLQVCDEYDIQTLIHTDTLNESGFVESTIAAIKGRTIHTYHTEGAGGGHAPDIISVVEHDNVLPSSTNPTRPYTRNTLDEHLDMLMVCHHLSRNIPEDVAFAESRIRAETIAAEDVLHDLGAISMMSSDSQAMGRCGEVILRTWNTAHKNKVQRGTLKEDEGTDADNFRVKRYISKYTVNPAIAQGMGHLVGSVEVGKLADLVLWAPSNFGVKPNLIIKSGFCSYAVMGDPNGSIPMVEPRIMRPMFAPLVPASSVTFVSQASIASGVVSSYGLRKRVEAVKNCRNIGKRDMKFNDTKPKMKVDPESYRVEADGMVCEAEPAETLPLTQGYFVY</sequence>
<dbReference type="NCBIfam" id="NF009686">
    <property type="entry name" value="PRK13207.1"/>
    <property type="match status" value="1"/>
</dbReference>
<dbReference type="MEROPS" id="M38.982"/>
<evidence type="ECO:0000256" key="4">
    <source>
        <dbReference type="ARBA" id="ARBA00022596"/>
    </source>
</evidence>
<dbReference type="Gene3D" id="2.10.150.10">
    <property type="entry name" value="Urease, beta subunit"/>
    <property type="match status" value="1"/>
</dbReference>
<comment type="cofactor">
    <cofactor evidence="11">
        <name>Ni cation</name>
        <dbReference type="ChEBI" id="CHEBI:25516"/>
    </cofactor>
    <text evidence="11">Binds 2 nickel ions per subunit.</text>
</comment>
<dbReference type="PANTHER" id="PTHR43440:SF1">
    <property type="entry name" value="UREASE"/>
    <property type="match status" value="1"/>
</dbReference>
<feature type="binding site" evidence="13">
    <location>
        <position position="493"/>
    </location>
    <ligand>
        <name>substrate</name>
    </ligand>
</feature>
<dbReference type="NCBIfam" id="TIGR01792">
    <property type="entry name" value="urease_alph"/>
    <property type="match status" value="1"/>
</dbReference>
<dbReference type="InterPro" id="IPR011612">
    <property type="entry name" value="Urease_alpha_N_dom"/>
</dbReference>
<dbReference type="CDD" id="cd00407">
    <property type="entry name" value="Urease_beta"/>
    <property type="match status" value="1"/>
</dbReference>
<dbReference type="CDD" id="cd00390">
    <property type="entry name" value="Urease_gamma"/>
    <property type="match status" value="1"/>
</dbReference>
<dbReference type="CDD" id="cd00375">
    <property type="entry name" value="Urease_alpha"/>
    <property type="match status" value="1"/>
</dbReference>
<keyword evidence="4 9" id="KW-0533">Nickel</keyword>
<comment type="PTM">
    <text evidence="10">Carbamylation allows a single lysine to coordinate two nickel ions.</text>
</comment>
<dbReference type="Pfam" id="PF00699">
    <property type="entry name" value="Urease_beta"/>
    <property type="match status" value="1"/>
</dbReference>
<dbReference type="GO" id="GO:0016151">
    <property type="term" value="F:nickel cation binding"/>
    <property type="evidence" value="ECO:0007669"/>
    <property type="project" value="InterPro"/>
</dbReference>
<evidence type="ECO:0000256" key="11">
    <source>
        <dbReference type="PIRSR" id="PIRSR001222-51"/>
    </source>
</evidence>
<dbReference type="PROSITE" id="PS01120">
    <property type="entry name" value="UREASE_1"/>
    <property type="match status" value="1"/>
</dbReference>
<dbReference type="FunFam" id="3.30.280.10:FF:000001">
    <property type="entry name" value="Urease subunit alpha"/>
    <property type="match status" value="1"/>
</dbReference>
<dbReference type="Pfam" id="PF00449">
    <property type="entry name" value="Urease_alpha"/>
    <property type="match status" value="1"/>
</dbReference>
<dbReference type="GO" id="GO:0043419">
    <property type="term" value="P:urea catabolic process"/>
    <property type="evidence" value="ECO:0007669"/>
    <property type="project" value="UniProtKB-UniPathway"/>
</dbReference>
<dbReference type="SUPFAM" id="SSF51338">
    <property type="entry name" value="Composite domain of metallo-dependent hydrolases"/>
    <property type="match status" value="1"/>
</dbReference>
<feature type="domain" description="Urease" evidence="14">
    <location>
        <begin position="403"/>
        <end position="839"/>
    </location>
</feature>
<evidence type="ECO:0000256" key="13">
    <source>
        <dbReference type="PROSITE-ProRule" id="PRU00700"/>
    </source>
</evidence>
<dbReference type="InterPro" id="IPR008221">
    <property type="entry name" value="Urease"/>
</dbReference>
<feature type="binding site" evidence="11">
    <location>
        <position position="546"/>
    </location>
    <ligand>
        <name>Ni(2+)</name>
        <dbReference type="ChEBI" id="CHEBI:49786"/>
        <label>2</label>
    </ligand>
</feature>
<dbReference type="PROSITE" id="PS51368">
    <property type="entry name" value="UREASE_3"/>
    <property type="match status" value="1"/>
</dbReference>
<organism evidence="15 16">
    <name type="scientific">Cochliobolus heterostrophus (strain C4 / ATCC 48331 / race T)</name>
    <name type="common">Southern corn leaf blight fungus</name>
    <name type="synonym">Bipolaris maydis</name>
    <dbReference type="NCBI Taxonomy" id="665024"/>
    <lineage>
        <taxon>Eukaryota</taxon>
        <taxon>Fungi</taxon>
        <taxon>Dikarya</taxon>
        <taxon>Ascomycota</taxon>
        <taxon>Pezizomycotina</taxon>
        <taxon>Dothideomycetes</taxon>
        <taxon>Pleosporomycetidae</taxon>
        <taxon>Pleosporales</taxon>
        <taxon>Pleosporineae</taxon>
        <taxon>Pleosporaceae</taxon>
        <taxon>Bipolaris</taxon>
    </lineage>
</organism>
<comment type="pathway">
    <text evidence="1 9">Nitrogen metabolism; urea degradation; CO(2) and NH(3) from urea (urease route): step 1/1.</text>
</comment>
<accession>N4WKZ8</accession>
<dbReference type="OrthoDB" id="1708534at2759"/>
<dbReference type="InterPro" id="IPR036463">
    <property type="entry name" value="Urease_gamma_sf"/>
</dbReference>
<dbReference type="PRINTS" id="PR01752">
    <property type="entry name" value="UREASE"/>
</dbReference>
<dbReference type="Gene3D" id="2.30.40.10">
    <property type="entry name" value="Urease, subunit C, domain 1"/>
    <property type="match status" value="1"/>
</dbReference>
<feature type="binding site" description="via carbamate group" evidence="11">
    <location>
        <position position="491"/>
    </location>
    <ligand>
        <name>Ni(2+)</name>
        <dbReference type="ChEBI" id="CHEBI:49786"/>
        <label>1</label>
    </ligand>
</feature>
<dbReference type="Gene3D" id="3.20.20.140">
    <property type="entry name" value="Metal-dependent hydrolases"/>
    <property type="match status" value="1"/>
</dbReference>
<dbReference type="InterPro" id="IPR036461">
    <property type="entry name" value="Urease_betasu_sf"/>
</dbReference>
<feature type="binding site" evidence="11">
    <location>
        <position position="520"/>
    </location>
    <ligand>
        <name>Ni(2+)</name>
        <dbReference type="ChEBI" id="CHEBI:49786"/>
        <label>2</label>
    </ligand>
</feature>
<dbReference type="UniPathway" id="UPA00258">
    <property type="reaction ID" value="UER00370"/>
</dbReference>
<dbReference type="GO" id="GO:0035550">
    <property type="term" value="C:urease complex"/>
    <property type="evidence" value="ECO:0007669"/>
    <property type="project" value="InterPro"/>
</dbReference>
<feature type="binding site" evidence="11">
    <location>
        <position position="634"/>
    </location>
    <ligand>
        <name>Ni(2+)</name>
        <dbReference type="ChEBI" id="CHEBI:49786"/>
        <label>1</label>
    </ligand>
</feature>
<dbReference type="InterPro" id="IPR050112">
    <property type="entry name" value="Urease_alpha_subunit"/>
</dbReference>
<dbReference type="HOGENOM" id="CLU_000980_0_0_1"/>
<dbReference type="InterPro" id="IPR017951">
    <property type="entry name" value="Urease_asu_c"/>
</dbReference>
<proteinExistence type="inferred from homology"/>
<dbReference type="GO" id="GO:0009039">
    <property type="term" value="F:urease activity"/>
    <property type="evidence" value="ECO:0007669"/>
    <property type="project" value="UniProtKB-EC"/>
</dbReference>
<keyword evidence="6 9" id="KW-0378">Hydrolase</keyword>
<dbReference type="InterPro" id="IPR002019">
    <property type="entry name" value="Urease_beta-like"/>
</dbReference>
<dbReference type="InterPro" id="IPR002026">
    <property type="entry name" value="Urease_gamma/gamma-beta_su"/>
</dbReference>
<evidence type="ECO:0000256" key="5">
    <source>
        <dbReference type="ARBA" id="ARBA00022723"/>
    </source>
</evidence>
<dbReference type="AlphaFoldDB" id="N4WKZ8"/>
<comment type="catalytic activity">
    <reaction evidence="8 9">
        <text>urea + 2 H2O + H(+) = hydrogencarbonate + 2 NH4(+)</text>
        <dbReference type="Rhea" id="RHEA:20557"/>
        <dbReference type="ChEBI" id="CHEBI:15377"/>
        <dbReference type="ChEBI" id="CHEBI:15378"/>
        <dbReference type="ChEBI" id="CHEBI:16199"/>
        <dbReference type="ChEBI" id="CHEBI:17544"/>
        <dbReference type="ChEBI" id="CHEBI:28938"/>
        <dbReference type="EC" id="3.5.1.5"/>
    </reaction>
</comment>
<reference evidence="15 16" key="1">
    <citation type="journal article" date="2012" name="PLoS Pathog.">
        <title>Diverse lifestyles and strategies of plant pathogenesis encoded in the genomes of eighteen Dothideomycetes fungi.</title>
        <authorList>
            <person name="Ohm R.A."/>
            <person name="Feau N."/>
            <person name="Henrissat B."/>
            <person name="Schoch C.L."/>
            <person name="Horwitz B.A."/>
            <person name="Barry K.W."/>
            <person name="Condon B.J."/>
            <person name="Copeland A.C."/>
            <person name="Dhillon B."/>
            <person name="Glaser F."/>
            <person name="Hesse C.N."/>
            <person name="Kosti I."/>
            <person name="LaButti K."/>
            <person name="Lindquist E.A."/>
            <person name="Lucas S."/>
            <person name="Salamov A.A."/>
            <person name="Bradshaw R.E."/>
            <person name="Ciuffetti L."/>
            <person name="Hamelin R.C."/>
            <person name="Kema G.H.J."/>
            <person name="Lawrence C."/>
            <person name="Scott J.A."/>
            <person name="Spatafora J.W."/>
            <person name="Turgeon B.G."/>
            <person name="de Wit P.J.G.M."/>
            <person name="Zhong S."/>
            <person name="Goodwin S.B."/>
            <person name="Grigoriev I.V."/>
        </authorList>
    </citation>
    <scope>NUCLEOTIDE SEQUENCE [LARGE SCALE GENOMIC DNA]</scope>
    <source>
        <strain evidence="16">C4 / ATCC 48331 / race T</strain>
    </source>
</reference>
<dbReference type="Proteomes" id="UP000012338">
    <property type="component" value="Unassembled WGS sequence"/>
</dbReference>
<dbReference type="InterPro" id="IPR032466">
    <property type="entry name" value="Metal_Hydrolase"/>
</dbReference>